<reference evidence="2 3" key="1">
    <citation type="submission" date="2024-01" db="EMBL/GenBank/DDBJ databases">
        <title>The complete chloroplast genome sequence of Lithospermum erythrorhizon: insights into the phylogenetic relationship among Boraginaceae species and the maternal lineages of purple gromwells.</title>
        <authorList>
            <person name="Okada T."/>
            <person name="Watanabe K."/>
        </authorList>
    </citation>
    <scope>NUCLEOTIDE SEQUENCE [LARGE SCALE GENOMIC DNA]</scope>
</reference>
<proteinExistence type="predicted"/>
<organism evidence="2 3">
    <name type="scientific">Lithospermum erythrorhizon</name>
    <name type="common">Purple gromwell</name>
    <name type="synonym">Lithospermum officinale var. erythrorhizon</name>
    <dbReference type="NCBI Taxonomy" id="34254"/>
    <lineage>
        <taxon>Eukaryota</taxon>
        <taxon>Viridiplantae</taxon>
        <taxon>Streptophyta</taxon>
        <taxon>Embryophyta</taxon>
        <taxon>Tracheophyta</taxon>
        <taxon>Spermatophyta</taxon>
        <taxon>Magnoliopsida</taxon>
        <taxon>eudicotyledons</taxon>
        <taxon>Gunneridae</taxon>
        <taxon>Pentapetalae</taxon>
        <taxon>asterids</taxon>
        <taxon>lamiids</taxon>
        <taxon>Boraginales</taxon>
        <taxon>Boraginaceae</taxon>
        <taxon>Boraginoideae</taxon>
        <taxon>Lithospermeae</taxon>
        <taxon>Lithospermum</taxon>
    </lineage>
</organism>
<dbReference type="Pfam" id="PF07727">
    <property type="entry name" value="RVT_2"/>
    <property type="match status" value="1"/>
</dbReference>
<comment type="caution">
    <text evidence="2">The sequence shown here is derived from an EMBL/GenBank/DDBJ whole genome shotgun (WGS) entry which is preliminary data.</text>
</comment>
<name>A0AAV3RQY2_LITER</name>
<accession>A0AAV3RQY2</accession>
<dbReference type="AlphaFoldDB" id="A0AAV3RQY2"/>
<protein>
    <recommendedName>
        <fullName evidence="1">Reverse transcriptase Ty1/copia-type domain-containing protein</fullName>
    </recommendedName>
</protein>
<evidence type="ECO:0000259" key="1">
    <source>
        <dbReference type="Pfam" id="PF07727"/>
    </source>
</evidence>
<sequence>MEEPTLRRSSRDHHEPERWYGEAFIIESDEPASYKEEINSKDADKWQIAMQFEMDSMYQNKVWSLLDLPNGVRPIECKWVFKKKHDKDGNVDVFKARLVAKGFKQVHDVDYDETYSPVAMLKSIRIILAIAAFHDHEIWQMDERHVAESLEFANPKEKKFFVSDACGAVGRLGGQFAKVMGVMISVGVLHNILCQGENDFRLNLEGSLSNEREQHINELKKLNALLVGKVISPQRSTLFEACEGSILKRIWLFGGSAMLPLSQNIGSFILRVPLFQFAEDLECGFISDVESQV</sequence>
<evidence type="ECO:0000313" key="2">
    <source>
        <dbReference type="EMBL" id="GAA0183000.1"/>
    </source>
</evidence>
<dbReference type="Proteomes" id="UP001454036">
    <property type="component" value="Unassembled WGS sequence"/>
</dbReference>
<keyword evidence="3" id="KW-1185">Reference proteome</keyword>
<dbReference type="EMBL" id="BAABME010010948">
    <property type="protein sequence ID" value="GAA0183000.1"/>
    <property type="molecule type" value="Genomic_DNA"/>
</dbReference>
<feature type="domain" description="Reverse transcriptase Ty1/copia-type" evidence="1">
    <location>
        <begin position="60"/>
        <end position="142"/>
    </location>
</feature>
<gene>
    <name evidence="2" type="ORF">LIER_30491</name>
</gene>
<evidence type="ECO:0000313" key="3">
    <source>
        <dbReference type="Proteomes" id="UP001454036"/>
    </source>
</evidence>
<dbReference type="InterPro" id="IPR013103">
    <property type="entry name" value="RVT_2"/>
</dbReference>